<dbReference type="Pfam" id="PF02434">
    <property type="entry name" value="Fringe"/>
    <property type="match status" value="1"/>
</dbReference>
<evidence type="ECO:0000256" key="2">
    <source>
        <dbReference type="ARBA" id="ARBA00004922"/>
    </source>
</evidence>
<evidence type="ECO:0000256" key="1">
    <source>
        <dbReference type="ARBA" id="ARBA00004606"/>
    </source>
</evidence>
<keyword evidence="7" id="KW-0812">Transmembrane</keyword>
<comment type="pathway">
    <text evidence="2">Protein modification; protein glycosylation.</text>
</comment>
<accession>B3MLA4</accession>
<dbReference type="InterPro" id="IPR026050">
    <property type="entry name" value="C1GALT1/C1GALT1_chp1"/>
</dbReference>
<dbReference type="Proteomes" id="UP000007801">
    <property type="component" value="Unassembled WGS sequence"/>
</dbReference>
<proteinExistence type="inferred from homology"/>
<dbReference type="KEGG" id="dan:6497729"/>
<dbReference type="InterPro" id="IPR003378">
    <property type="entry name" value="Fringe-like_glycosylTrfase"/>
</dbReference>
<reference evidence="13 14" key="1">
    <citation type="journal article" date="2007" name="Nature">
        <title>Evolution of genes and genomes on the Drosophila phylogeny.</title>
        <authorList>
            <consortium name="Drosophila 12 Genomes Consortium"/>
            <person name="Clark A.G."/>
            <person name="Eisen M.B."/>
            <person name="Smith D.R."/>
            <person name="Bergman C.M."/>
            <person name="Oliver B."/>
            <person name="Markow T.A."/>
            <person name="Kaufman T.C."/>
            <person name="Kellis M."/>
            <person name="Gelbart W."/>
            <person name="Iyer V.N."/>
            <person name="Pollard D.A."/>
            <person name="Sackton T.B."/>
            <person name="Larracuente A.M."/>
            <person name="Singh N.D."/>
            <person name="Abad J.P."/>
            <person name="Abt D.N."/>
            <person name="Adryan B."/>
            <person name="Aguade M."/>
            <person name="Akashi H."/>
            <person name="Anderson W.W."/>
            <person name="Aquadro C.F."/>
            <person name="Ardell D.H."/>
            <person name="Arguello R."/>
            <person name="Artieri C.G."/>
            <person name="Barbash D.A."/>
            <person name="Barker D."/>
            <person name="Barsanti P."/>
            <person name="Batterham P."/>
            <person name="Batzoglou S."/>
            <person name="Begun D."/>
            <person name="Bhutkar A."/>
            <person name="Blanco E."/>
            <person name="Bosak S.A."/>
            <person name="Bradley R.K."/>
            <person name="Brand A.D."/>
            <person name="Brent M.R."/>
            <person name="Brooks A.N."/>
            <person name="Brown R.H."/>
            <person name="Butlin R.K."/>
            <person name="Caggese C."/>
            <person name="Calvi B.R."/>
            <person name="Bernardo de Carvalho A."/>
            <person name="Caspi A."/>
            <person name="Castrezana S."/>
            <person name="Celniker S.E."/>
            <person name="Chang J.L."/>
            <person name="Chapple C."/>
            <person name="Chatterji S."/>
            <person name="Chinwalla A."/>
            <person name="Civetta A."/>
            <person name="Clifton S.W."/>
            <person name="Comeron J.M."/>
            <person name="Costello J.C."/>
            <person name="Coyne J.A."/>
            <person name="Daub J."/>
            <person name="David R.G."/>
            <person name="Delcher A.L."/>
            <person name="Delehaunty K."/>
            <person name="Do C.B."/>
            <person name="Ebling H."/>
            <person name="Edwards K."/>
            <person name="Eickbush T."/>
            <person name="Evans J.D."/>
            <person name="Filipski A."/>
            <person name="Findeiss S."/>
            <person name="Freyhult E."/>
            <person name="Fulton L."/>
            <person name="Fulton R."/>
            <person name="Garcia A.C."/>
            <person name="Gardiner A."/>
            <person name="Garfield D.A."/>
            <person name="Garvin B.E."/>
            <person name="Gibson G."/>
            <person name="Gilbert D."/>
            <person name="Gnerre S."/>
            <person name="Godfrey J."/>
            <person name="Good R."/>
            <person name="Gotea V."/>
            <person name="Gravely B."/>
            <person name="Greenberg A.J."/>
            <person name="Griffiths-Jones S."/>
            <person name="Gross S."/>
            <person name="Guigo R."/>
            <person name="Gustafson E.A."/>
            <person name="Haerty W."/>
            <person name="Hahn M.W."/>
            <person name="Halligan D.L."/>
            <person name="Halpern A.L."/>
            <person name="Halter G.M."/>
            <person name="Han M.V."/>
            <person name="Heger A."/>
            <person name="Hillier L."/>
            <person name="Hinrichs A.S."/>
            <person name="Holmes I."/>
            <person name="Hoskins R.A."/>
            <person name="Hubisz M.J."/>
            <person name="Hultmark D."/>
            <person name="Huntley M.A."/>
            <person name="Jaffe D.B."/>
            <person name="Jagadeeshan S."/>
            <person name="Jeck W.R."/>
            <person name="Johnson J."/>
            <person name="Jones C.D."/>
            <person name="Jordan W.C."/>
            <person name="Karpen G.H."/>
            <person name="Kataoka E."/>
            <person name="Keightley P.D."/>
            <person name="Kheradpour P."/>
            <person name="Kirkness E.F."/>
            <person name="Koerich L.B."/>
            <person name="Kristiansen K."/>
            <person name="Kudrna D."/>
            <person name="Kulathinal R.J."/>
            <person name="Kumar S."/>
            <person name="Kwok R."/>
            <person name="Lander E."/>
            <person name="Langley C.H."/>
            <person name="Lapoint R."/>
            <person name="Lazzaro B.P."/>
            <person name="Lee S.J."/>
            <person name="Levesque L."/>
            <person name="Li R."/>
            <person name="Lin C.F."/>
            <person name="Lin M.F."/>
            <person name="Lindblad-Toh K."/>
            <person name="Llopart A."/>
            <person name="Long M."/>
            <person name="Low L."/>
            <person name="Lozovsky E."/>
            <person name="Lu J."/>
            <person name="Luo M."/>
            <person name="Machado C.A."/>
            <person name="Makalowski W."/>
            <person name="Marzo M."/>
            <person name="Matsuda M."/>
            <person name="Matzkin L."/>
            <person name="McAllister B."/>
            <person name="McBride C.S."/>
            <person name="McKernan B."/>
            <person name="McKernan K."/>
            <person name="Mendez-Lago M."/>
            <person name="Minx P."/>
            <person name="Mollenhauer M.U."/>
            <person name="Montooth K."/>
            <person name="Mount S.M."/>
            <person name="Mu X."/>
            <person name="Myers E."/>
            <person name="Negre B."/>
            <person name="Newfeld S."/>
            <person name="Nielsen R."/>
            <person name="Noor M.A."/>
            <person name="O'Grady P."/>
            <person name="Pachter L."/>
            <person name="Papaceit M."/>
            <person name="Parisi M.J."/>
            <person name="Parisi M."/>
            <person name="Parts L."/>
            <person name="Pedersen J.S."/>
            <person name="Pesole G."/>
            <person name="Phillippy A.M."/>
            <person name="Ponting C.P."/>
            <person name="Pop M."/>
            <person name="Porcelli D."/>
            <person name="Powell J.R."/>
            <person name="Prohaska S."/>
            <person name="Pruitt K."/>
            <person name="Puig M."/>
            <person name="Quesneville H."/>
            <person name="Ram K.R."/>
            <person name="Rand D."/>
            <person name="Rasmussen M.D."/>
            <person name="Reed L.K."/>
            <person name="Reenan R."/>
            <person name="Reily A."/>
            <person name="Remington K.A."/>
            <person name="Rieger T.T."/>
            <person name="Ritchie M.G."/>
            <person name="Robin C."/>
            <person name="Rogers Y.H."/>
            <person name="Rohde C."/>
            <person name="Rozas J."/>
            <person name="Rubenfield M.J."/>
            <person name="Ruiz A."/>
            <person name="Russo S."/>
            <person name="Salzberg S.L."/>
            <person name="Sanchez-Gracia A."/>
            <person name="Saranga D.J."/>
            <person name="Sato H."/>
            <person name="Schaeffer S.W."/>
            <person name="Schatz M.C."/>
            <person name="Schlenke T."/>
            <person name="Schwartz R."/>
            <person name="Segarra C."/>
            <person name="Singh R.S."/>
            <person name="Sirot L."/>
            <person name="Sirota M."/>
            <person name="Sisneros N.B."/>
            <person name="Smith C.D."/>
            <person name="Smith T.F."/>
            <person name="Spieth J."/>
            <person name="Stage D.E."/>
            <person name="Stark A."/>
            <person name="Stephan W."/>
            <person name="Strausberg R.L."/>
            <person name="Strempel S."/>
            <person name="Sturgill D."/>
            <person name="Sutton G."/>
            <person name="Sutton G.G."/>
            <person name="Tao W."/>
            <person name="Teichmann S."/>
            <person name="Tobari Y.N."/>
            <person name="Tomimura Y."/>
            <person name="Tsolas J.M."/>
            <person name="Valente V.L."/>
            <person name="Venter E."/>
            <person name="Venter J.C."/>
            <person name="Vicario S."/>
            <person name="Vieira F.G."/>
            <person name="Vilella A.J."/>
            <person name="Villasante A."/>
            <person name="Walenz B."/>
            <person name="Wang J."/>
            <person name="Wasserman M."/>
            <person name="Watts T."/>
            <person name="Wilson D."/>
            <person name="Wilson R.K."/>
            <person name="Wing R.A."/>
            <person name="Wolfner M.F."/>
            <person name="Wong A."/>
            <person name="Wong G.K."/>
            <person name="Wu C.I."/>
            <person name="Wu G."/>
            <person name="Yamamoto D."/>
            <person name="Yang H.P."/>
            <person name="Yang S.P."/>
            <person name="Yorke J.A."/>
            <person name="Yoshida K."/>
            <person name="Zdobnov E."/>
            <person name="Zhang P."/>
            <person name="Zhang Y."/>
            <person name="Zimin A.V."/>
            <person name="Baldwin J."/>
            <person name="Abdouelleil A."/>
            <person name="Abdulkadir J."/>
            <person name="Abebe A."/>
            <person name="Abera B."/>
            <person name="Abreu J."/>
            <person name="Acer S.C."/>
            <person name="Aftuck L."/>
            <person name="Alexander A."/>
            <person name="An P."/>
            <person name="Anderson E."/>
            <person name="Anderson S."/>
            <person name="Arachi H."/>
            <person name="Azer M."/>
            <person name="Bachantsang P."/>
            <person name="Barry A."/>
            <person name="Bayul T."/>
            <person name="Berlin A."/>
            <person name="Bessette D."/>
            <person name="Bloom T."/>
            <person name="Blye J."/>
            <person name="Boguslavskiy L."/>
            <person name="Bonnet C."/>
            <person name="Boukhgalter B."/>
            <person name="Bourzgui I."/>
            <person name="Brown A."/>
            <person name="Cahill P."/>
            <person name="Channer S."/>
            <person name="Cheshatsang Y."/>
            <person name="Chuda L."/>
            <person name="Citroen M."/>
            <person name="Collymore A."/>
            <person name="Cooke P."/>
            <person name="Costello M."/>
            <person name="D'Aco K."/>
            <person name="Daza R."/>
            <person name="De Haan G."/>
            <person name="DeGray S."/>
            <person name="DeMaso C."/>
            <person name="Dhargay N."/>
            <person name="Dooley K."/>
            <person name="Dooley E."/>
            <person name="Doricent M."/>
            <person name="Dorje P."/>
            <person name="Dorjee K."/>
            <person name="Dupes A."/>
            <person name="Elong R."/>
            <person name="Falk J."/>
            <person name="Farina A."/>
            <person name="Faro S."/>
            <person name="Ferguson D."/>
            <person name="Fisher S."/>
            <person name="Foley C.D."/>
            <person name="Franke A."/>
            <person name="Friedrich D."/>
            <person name="Gadbois L."/>
            <person name="Gearin G."/>
            <person name="Gearin C.R."/>
            <person name="Giannoukos G."/>
            <person name="Goode T."/>
            <person name="Graham J."/>
            <person name="Grandbois E."/>
            <person name="Grewal S."/>
            <person name="Gyaltsen K."/>
            <person name="Hafez N."/>
            <person name="Hagos B."/>
            <person name="Hall J."/>
            <person name="Henson C."/>
            <person name="Hollinger A."/>
            <person name="Honan T."/>
            <person name="Huard M.D."/>
            <person name="Hughes L."/>
            <person name="Hurhula B."/>
            <person name="Husby M.E."/>
            <person name="Kamat A."/>
            <person name="Kanga B."/>
            <person name="Kashin S."/>
            <person name="Khazanovich D."/>
            <person name="Kisner P."/>
            <person name="Lance K."/>
            <person name="Lara M."/>
            <person name="Lee W."/>
            <person name="Lennon N."/>
            <person name="Letendre F."/>
            <person name="LeVine R."/>
            <person name="Lipovsky A."/>
            <person name="Liu X."/>
            <person name="Liu J."/>
            <person name="Liu S."/>
            <person name="Lokyitsang T."/>
            <person name="Lokyitsang Y."/>
            <person name="Lubonja R."/>
            <person name="Lui A."/>
            <person name="MacDonald P."/>
            <person name="Magnisalis V."/>
            <person name="Maru K."/>
            <person name="Matthews C."/>
            <person name="McCusker W."/>
            <person name="McDonough S."/>
            <person name="Mehta T."/>
            <person name="Meldrim J."/>
            <person name="Meneus L."/>
            <person name="Mihai O."/>
            <person name="Mihalev A."/>
            <person name="Mihova T."/>
            <person name="Mittelman R."/>
            <person name="Mlenga V."/>
            <person name="Montmayeur A."/>
            <person name="Mulrain L."/>
            <person name="Navidi A."/>
            <person name="Naylor J."/>
            <person name="Negash T."/>
            <person name="Nguyen T."/>
            <person name="Nguyen N."/>
            <person name="Nicol R."/>
            <person name="Norbu C."/>
            <person name="Norbu N."/>
            <person name="Novod N."/>
            <person name="O'Neill B."/>
            <person name="Osman S."/>
            <person name="Markiewicz E."/>
            <person name="Oyono O.L."/>
            <person name="Patti C."/>
            <person name="Phunkhang P."/>
            <person name="Pierre F."/>
            <person name="Priest M."/>
            <person name="Raghuraman S."/>
            <person name="Rege F."/>
            <person name="Reyes R."/>
            <person name="Rise C."/>
            <person name="Rogov P."/>
            <person name="Ross K."/>
            <person name="Ryan E."/>
            <person name="Settipalli S."/>
            <person name="Shea T."/>
            <person name="Sherpa N."/>
            <person name="Shi L."/>
            <person name="Shih D."/>
            <person name="Sparrow T."/>
            <person name="Spaulding J."/>
            <person name="Stalker J."/>
            <person name="Stange-Thomann N."/>
            <person name="Stavropoulos S."/>
            <person name="Stone C."/>
            <person name="Strader C."/>
            <person name="Tesfaye S."/>
            <person name="Thomson T."/>
            <person name="Thoulutsang Y."/>
            <person name="Thoulutsang D."/>
            <person name="Topham K."/>
            <person name="Topping I."/>
            <person name="Tsamla T."/>
            <person name="Vassiliev H."/>
            <person name="Vo A."/>
            <person name="Wangchuk T."/>
            <person name="Wangdi T."/>
            <person name="Weiand M."/>
            <person name="Wilkinson J."/>
            <person name="Wilson A."/>
            <person name="Yadav S."/>
            <person name="Young G."/>
            <person name="Yu Q."/>
            <person name="Zembek L."/>
            <person name="Zhong D."/>
            <person name="Zimmer A."/>
            <person name="Zwirko Z."/>
            <person name="Jaffe D.B."/>
            <person name="Alvarez P."/>
            <person name="Brockman W."/>
            <person name="Butler J."/>
            <person name="Chin C."/>
            <person name="Gnerre S."/>
            <person name="Grabherr M."/>
            <person name="Kleber M."/>
            <person name="Mauceli E."/>
            <person name="MacCallum I."/>
        </authorList>
    </citation>
    <scope>NUCLEOTIDE SEQUENCE [LARGE SCALE GENOMIC DNA]</scope>
    <source>
        <strain evidence="14">Tucson 14024-0371.13</strain>
    </source>
</reference>
<dbReference type="HOGENOM" id="CLU_035857_6_0_1"/>
<dbReference type="GO" id="GO:0016020">
    <property type="term" value="C:membrane"/>
    <property type="evidence" value="ECO:0007669"/>
    <property type="project" value="UniProtKB-SubCell"/>
</dbReference>
<name>B3MLA4_DROAN</name>
<evidence type="ECO:0000313" key="13">
    <source>
        <dbReference type="EMBL" id="EDV30693.2"/>
    </source>
</evidence>
<dbReference type="eggNOG" id="KOG2246">
    <property type="taxonomic scope" value="Eukaryota"/>
</dbReference>
<evidence type="ECO:0000313" key="14">
    <source>
        <dbReference type="Proteomes" id="UP000007801"/>
    </source>
</evidence>
<evidence type="ECO:0000259" key="12">
    <source>
        <dbReference type="Pfam" id="PF02434"/>
    </source>
</evidence>
<dbReference type="EC" id="2.4.1.122" evidence="4"/>
<dbReference type="GeneID" id="6497729"/>
<dbReference type="AlphaFoldDB" id="B3MLA4"/>
<evidence type="ECO:0000256" key="9">
    <source>
        <dbReference type="ARBA" id="ARBA00022968"/>
    </source>
</evidence>
<dbReference type="PANTHER" id="PTHR23033:SF14">
    <property type="entry name" value="GLYCOPROTEIN-N-ACETYLGALACTOSAMINE 3-BETA-GALACTOSYLTRANSFERASE 1-RELATED"/>
    <property type="match status" value="1"/>
</dbReference>
<evidence type="ECO:0000256" key="11">
    <source>
        <dbReference type="ARBA" id="ARBA00023136"/>
    </source>
</evidence>
<protein>
    <recommendedName>
        <fullName evidence="4">N-acetylgalactosaminide beta-1,3-galactosyltransferase</fullName>
        <ecNumber evidence="4">2.4.1.122</ecNumber>
    </recommendedName>
</protein>
<evidence type="ECO:0000256" key="8">
    <source>
        <dbReference type="ARBA" id="ARBA00022741"/>
    </source>
</evidence>
<organism evidence="13 14">
    <name type="scientific">Drosophila ananassae</name>
    <name type="common">Fruit fly</name>
    <dbReference type="NCBI Taxonomy" id="7217"/>
    <lineage>
        <taxon>Eukaryota</taxon>
        <taxon>Metazoa</taxon>
        <taxon>Ecdysozoa</taxon>
        <taxon>Arthropoda</taxon>
        <taxon>Hexapoda</taxon>
        <taxon>Insecta</taxon>
        <taxon>Pterygota</taxon>
        <taxon>Neoptera</taxon>
        <taxon>Endopterygota</taxon>
        <taxon>Diptera</taxon>
        <taxon>Brachycera</taxon>
        <taxon>Muscomorpha</taxon>
        <taxon>Ephydroidea</taxon>
        <taxon>Drosophilidae</taxon>
        <taxon>Drosophila</taxon>
        <taxon>Sophophora</taxon>
    </lineage>
</organism>
<comment type="subcellular location">
    <subcellularLocation>
        <location evidence="1">Membrane</location>
        <topology evidence="1">Single-pass type II membrane protein</topology>
    </subcellularLocation>
</comment>
<evidence type="ECO:0000256" key="4">
    <source>
        <dbReference type="ARBA" id="ARBA00012557"/>
    </source>
</evidence>
<dbReference type="GO" id="GO:0000166">
    <property type="term" value="F:nucleotide binding"/>
    <property type="evidence" value="ECO:0007669"/>
    <property type="project" value="UniProtKB-KW"/>
</dbReference>
<dbReference type="GO" id="GO:0016263">
    <property type="term" value="F:glycoprotein-N-acetylgalactosamine 3-beta-galactosyltransferase activity"/>
    <property type="evidence" value="ECO:0007669"/>
    <property type="project" value="UniProtKB-EC"/>
</dbReference>
<dbReference type="EMBL" id="CH902620">
    <property type="protein sequence ID" value="EDV30693.2"/>
    <property type="molecule type" value="Genomic_DNA"/>
</dbReference>
<dbReference type="Gene3D" id="3.90.550.50">
    <property type="match status" value="2"/>
</dbReference>
<evidence type="ECO:0000256" key="10">
    <source>
        <dbReference type="ARBA" id="ARBA00022989"/>
    </source>
</evidence>
<keyword evidence="9" id="KW-0735">Signal-anchor</keyword>
<dbReference type="PANTHER" id="PTHR23033">
    <property type="entry name" value="BETA1,3-GALACTOSYLTRANSFERASE"/>
    <property type="match status" value="1"/>
</dbReference>
<evidence type="ECO:0000256" key="7">
    <source>
        <dbReference type="ARBA" id="ARBA00022692"/>
    </source>
</evidence>
<keyword evidence="14" id="KW-1185">Reference proteome</keyword>
<keyword evidence="10" id="KW-1133">Transmembrane helix</keyword>
<comment type="similarity">
    <text evidence="3">Belongs to the glycosyltransferase 31 family. Beta3-Gal-T subfamily.</text>
</comment>
<keyword evidence="6 13" id="KW-0808">Transferase</keyword>
<dbReference type="OrthoDB" id="414175at2759"/>
<dbReference type="STRING" id="7217.B3MLA4"/>
<keyword evidence="8" id="KW-0547">Nucleotide-binding</keyword>
<evidence type="ECO:0000256" key="5">
    <source>
        <dbReference type="ARBA" id="ARBA00022676"/>
    </source>
</evidence>
<keyword evidence="5 13" id="KW-0328">Glycosyltransferase</keyword>
<evidence type="ECO:0000256" key="6">
    <source>
        <dbReference type="ARBA" id="ARBA00022679"/>
    </source>
</evidence>
<sequence>MEFGQFFRELIISTVCWLLIIELLIFYKSAYFNEIHELIFKPYKEELKVYDIGARSQHWDDDGIARLLEDNVRVHCLVYLEPSDQKFGFLKIKHIQNSWARRCNHLSIVSLWETTLPAACRQAYEEFHESFDWLLVVYLDSYVIVENLRFMLAHYSPNKAVYFSAHHSFYIYAHVGQVDTTDYIFSREALEQLSTRNCLQDNVYLEDCLRRMEKGPSQSLQPFNVPGNVVPFTLRQEFWLWPCIYLFVYENQSREDCYGQGVIYPFASGKQMNILEFFLYQLRAYGHVNKLPELKSVHFPKRISARPRNDKVARHLYSSVRIICLVLTWSKNYMKGMKAISETWGRHCNRVIYYTNSSRSNMAEVETVALNISDSYGTLWGKTRAAFRHAYMHYHSEFDWFYKADDDTYAIIENMRYFLQPYSPESKIYFGSTFAKGDSIYMSGGAGYVLSRKAARIFVKYGIRRKICYSDVHGTEDFEMGKCLSKLNVTAGDSRDVYGRHRFFSLSLGHFIIPGYDDQSFWLKNYLHHEFSPGMECCSTYSISMHYMTHHDMYFLETILYKSRPYGIVNGHPPSRTSRLATIKL</sequence>
<gene>
    <name evidence="13" type="primary">Dana\GF14914</name>
    <name evidence="13" type="synonym">dana_GLEANR_15680</name>
    <name evidence="13" type="ORF">GF14914</name>
</gene>
<feature type="domain" description="Fringe-like glycosyltransferase" evidence="12">
    <location>
        <begin position="325"/>
        <end position="491"/>
    </location>
</feature>
<evidence type="ECO:0000256" key="3">
    <source>
        <dbReference type="ARBA" id="ARBA00006462"/>
    </source>
</evidence>
<dbReference type="InParanoid" id="B3MLA4"/>
<keyword evidence="11" id="KW-0472">Membrane</keyword>